<keyword evidence="1" id="KW-0813">Transport</keyword>
<evidence type="ECO:0000256" key="1">
    <source>
        <dbReference type="ARBA" id="ARBA00022448"/>
    </source>
</evidence>
<feature type="transmembrane region" description="Helical" evidence="2">
    <location>
        <begin position="86"/>
        <end position="108"/>
    </location>
</feature>
<organism evidence="3 4">
    <name type="scientific">Phialemonium atrogriseum</name>
    <dbReference type="NCBI Taxonomy" id="1093897"/>
    <lineage>
        <taxon>Eukaryota</taxon>
        <taxon>Fungi</taxon>
        <taxon>Dikarya</taxon>
        <taxon>Ascomycota</taxon>
        <taxon>Pezizomycotina</taxon>
        <taxon>Sordariomycetes</taxon>
        <taxon>Sordariomycetidae</taxon>
        <taxon>Cephalothecales</taxon>
        <taxon>Cephalothecaceae</taxon>
        <taxon>Phialemonium</taxon>
    </lineage>
</organism>
<dbReference type="GO" id="GO:0005886">
    <property type="term" value="C:plasma membrane"/>
    <property type="evidence" value="ECO:0007669"/>
    <property type="project" value="TreeGrafter"/>
</dbReference>
<evidence type="ECO:0000256" key="2">
    <source>
        <dbReference type="SAM" id="Phobius"/>
    </source>
</evidence>
<keyword evidence="2" id="KW-1133">Transmembrane helix</keyword>
<sequence length="193" mass="21126">MTNLASGDGKYYAIVRAINLLLQIVFFAPLAVVFICIISHNTNPSNPANAASYTLVATSMAAFLSIPLGTAAITRFSLHALAGLAWYYRVFLPATTLWLLVGLLYTPLRIWFLLPLPRGWTSFLLSAADDTQAYHGHQRIFARLQILAFTVFALPASHIYIYMRRASGKGAVGGCSIVPPLSQGKISGLRRRL</sequence>
<feature type="transmembrane region" description="Helical" evidence="2">
    <location>
        <begin position="52"/>
        <end position="74"/>
    </location>
</feature>
<evidence type="ECO:0000313" key="4">
    <source>
        <dbReference type="Proteomes" id="UP001244011"/>
    </source>
</evidence>
<protein>
    <submittedName>
        <fullName evidence="3">Uncharacterized protein</fullName>
    </submittedName>
</protein>
<keyword evidence="2" id="KW-0472">Membrane</keyword>
<dbReference type="GO" id="GO:0015297">
    <property type="term" value="F:antiporter activity"/>
    <property type="evidence" value="ECO:0007669"/>
    <property type="project" value="InterPro"/>
</dbReference>
<dbReference type="Proteomes" id="UP001244011">
    <property type="component" value="Unassembled WGS sequence"/>
</dbReference>
<dbReference type="EMBL" id="MU839012">
    <property type="protein sequence ID" value="KAK1766325.1"/>
    <property type="molecule type" value="Genomic_DNA"/>
</dbReference>
<dbReference type="PANTHER" id="PTHR43057">
    <property type="entry name" value="ARSENITE EFFLUX TRANSPORTER"/>
    <property type="match status" value="1"/>
</dbReference>
<gene>
    <name evidence="3" type="ORF">QBC33DRAFT_560226</name>
</gene>
<dbReference type="AlphaFoldDB" id="A0AAJ0BXJ3"/>
<comment type="caution">
    <text evidence="3">The sequence shown here is derived from an EMBL/GenBank/DDBJ whole genome shotgun (WGS) entry which is preliminary data.</text>
</comment>
<feature type="transmembrane region" description="Helical" evidence="2">
    <location>
        <begin position="20"/>
        <end position="40"/>
    </location>
</feature>
<feature type="transmembrane region" description="Helical" evidence="2">
    <location>
        <begin position="140"/>
        <end position="161"/>
    </location>
</feature>
<keyword evidence="2" id="KW-0812">Transmembrane</keyword>
<dbReference type="GeneID" id="85313229"/>
<dbReference type="GO" id="GO:0015104">
    <property type="term" value="F:antimonite transmembrane transporter activity"/>
    <property type="evidence" value="ECO:0007669"/>
    <property type="project" value="TreeGrafter"/>
</dbReference>
<dbReference type="RefSeq" id="XP_060282538.1">
    <property type="nucleotide sequence ID" value="XM_060430042.1"/>
</dbReference>
<dbReference type="GO" id="GO:0015105">
    <property type="term" value="F:arsenite transmembrane transporter activity"/>
    <property type="evidence" value="ECO:0007669"/>
    <property type="project" value="TreeGrafter"/>
</dbReference>
<dbReference type="PANTHER" id="PTHR43057:SF1">
    <property type="entry name" value="ARSENICAL-RESISTANCE PROTEIN 3"/>
    <property type="match status" value="1"/>
</dbReference>
<name>A0AAJ0BXJ3_9PEZI</name>
<proteinExistence type="predicted"/>
<accession>A0AAJ0BXJ3</accession>
<evidence type="ECO:0000313" key="3">
    <source>
        <dbReference type="EMBL" id="KAK1766325.1"/>
    </source>
</evidence>
<keyword evidence="4" id="KW-1185">Reference proteome</keyword>
<dbReference type="InterPro" id="IPR004706">
    <property type="entry name" value="Arsenical-R_Acr3"/>
</dbReference>
<reference evidence="3" key="1">
    <citation type="submission" date="2023-06" db="EMBL/GenBank/DDBJ databases">
        <title>Genome-scale phylogeny and comparative genomics of the fungal order Sordariales.</title>
        <authorList>
            <consortium name="Lawrence Berkeley National Laboratory"/>
            <person name="Hensen N."/>
            <person name="Bonometti L."/>
            <person name="Westerberg I."/>
            <person name="Brannstrom I.O."/>
            <person name="Guillou S."/>
            <person name="Cros-Aarteil S."/>
            <person name="Calhoun S."/>
            <person name="Haridas S."/>
            <person name="Kuo A."/>
            <person name="Mondo S."/>
            <person name="Pangilinan J."/>
            <person name="Riley R."/>
            <person name="Labutti K."/>
            <person name="Andreopoulos B."/>
            <person name="Lipzen A."/>
            <person name="Chen C."/>
            <person name="Yanf M."/>
            <person name="Daum C."/>
            <person name="Ng V."/>
            <person name="Clum A."/>
            <person name="Steindorff A."/>
            <person name="Ohm R."/>
            <person name="Martin F."/>
            <person name="Silar P."/>
            <person name="Natvig D."/>
            <person name="Lalanne C."/>
            <person name="Gautier V."/>
            <person name="Ament-Velasquez S.L."/>
            <person name="Kruys A."/>
            <person name="Hutchinson M.I."/>
            <person name="Powell A.J."/>
            <person name="Barry K."/>
            <person name="Miller A.N."/>
            <person name="Grigoriev I.V."/>
            <person name="Debuchy R."/>
            <person name="Gladieux P."/>
            <person name="Thoren M.H."/>
            <person name="Johannesson H."/>
        </authorList>
    </citation>
    <scope>NUCLEOTIDE SEQUENCE</scope>
    <source>
        <strain evidence="3">8032-3</strain>
    </source>
</reference>